<dbReference type="RefSeq" id="WP_141823790.1">
    <property type="nucleotide sequence ID" value="NZ_VFQF01000003.1"/>
</dbReference>
<dbReference type="OrthoDB" id="5241402at2"/>
<protein>
    <submittedName>
        <fullName evidence="2">Uncharacterized protein</fullName>
    </submittedName>
</protein>
<feature type="non-terminal residue" evidence="2">
    <location>
        <position position="115"/>
    </location>
</feature>
<evidence type="ECO:0000313" key="2">
    <source>
        <dbReference type="EMBL" id="TQN44433.1"/>
    </source>
</evidence>
<organism evidence="2 3">
    <name type="scientific">Humibacillus xanthopallidus</name>
    <dbReference type="NCBI Taxonomy" id="412689"/>
    <lineage>
        <taxon>Bacteria</taxon>
        <taxon>Bacillati</taxon>
        <taxon>Actinomycetota</taxon>
        <taxon>Actinomycetes</taxon>
        <taxon>Micrococcales</taxon>
        <taxon>Intrasporangiaceae</taxon>
        <taxon>Humibacillus</taxon>
    </lineage>
</organism>
<dbReference type="Proteomes" id="UP000320085">
    <property type="component" value="Unassembled WGS sequence"/>
</dbReference>
<comment type="caution">
    <text evidence="2">The sequence shown here is derived from an EMBL/GenBank/DDBJ whole genome shotgun (WGS) entry which is preliminary data.</text>
</comment>
<dbReference type="PROSITE" id="PS51257">
    <property type="entry name" value="PROKAR_LIPOPROTEIN"/>
    <property type="match status" value="1"/>
</dbReference>
<evidence type="ECO:0000256" key="1">
    <source>
        <dbReference type="SAM" id="Phobius"/>
    </source>
</evidence>
<feature type="transmembrane region" description="Helical" evidence="1">
    <location>
        <begin position="50"/>
        <end position="68"/>
    </location>
</feature>
<keyword evidence="1" id="KW-0812">Transmembrane</keyword>
<keyword evidence="1" id="KW-1133">Transmembrane helix</keyword>
<evidence type="ECO:0000313" key="3">
    <source>
        <dbReference type="Proteomes" id="UP000320085"/>
    </source>
</evidence>
<gene>
    <name evidence="2" type="ORF">FHX52_3646</name>
</gene>
<reference evidence="2 3" key="1">
    <citation type="submission" date="2019-06" db="EMBL/GenBank/DDBJ databases">
        <title>Sequencing the genomes of 1000 actinobacteria strains.</title>
        <authorList>
            <person name="Klenk H.-P."/>
        </authorList>
    </citation>
    <scope>NUCLEOTIDE SEQUENCE [LARGE SCALE GENOMIC DNA]</scope>
    <source>
        <strain evidence="2 3">DSM 21776</strain>
    </source>
</reference>
<proteinExistence type="predicted"/>
<accession>A0A543PK56</accession>
<name>A0A543PK56_9MICO</name>
<keyword evidence="1" id="KW-0472">Membrane</keyword>
<feature type="transmembrane region" description="Helical" evidence="1">
    <location>
        <begin position="5"/>
        <end position="23"/>
    </location>
</feature>
<dbReference type="EMBL" id="VFQF01000003">
    <property type="protein sequence ID" value="TQN44433.1"/>
    <property type="molecule type" value="Genomic_DNA"/>
</dbReference>
<dbReference type="AlphaFoldDB" id="A0A543PK56"/>
<sequence length="115" mass="12915">MRNPLLWVWGAVATVACGLMWLLPGSETVPYHVAWATFALCYGLEPWRPVVTATGLVLYTVVSGAILVDRVVDGTIDWQETAEIPLMSLLIALMVWHVQRRQRLLAEVTRLADRE</sequence>